<gene>
    <name evidence="1" type="ORF">HF849_07620</name>
</gene>
<name>A0A7X9SMH2_CLOBE</name>
<dbReference type="RefSeq" id="WP_168981600.1">
    <property type="nucleotide sequence ID" value="NZ_JABAGD010000010.1"/>
</dbReference>
<protein>
    <submittedName>
        <fullName evidence="1">Uncharacterized protein</fullName>
    </submittedName>
</protein>
<accession>A0A7X9SMH2</accession>
<evidence type="ECO:0000313" key="2">
    <source>
        <dbReference type="Proteomes" id="UP000587880"/>
    </source>
</evidence>
<organism evidence="1 2">
    <name type="scientific">Clostridium beijerinckii</name>
    <name type="common">Clostridium MP</name>
    <dbReference type="NCBI Taxonomy" id="1520"/>
    <lineage>
        <taxon>Bacteria</taxon>
        <taxon>Bacillati</taxon>
        <taxon>Bacillota</taxon>
        <taxon>Clostridia</taxon>
        <taxon>Eubacteriales</taxon>
        <taxon>Clostridiaceae</taxon>
        <taxon>Clostridium</taxon>
    </lineage>
</organism>
<dbReference type="AlphaFoldDB" id="A0A7X9SMH2"/>
<dbReference type="EMBL" id="JABAGD010000010">
    <property type="protein sequence ID" value="NMF04631.1"/>
    <property type="molecule type" value="Genomic_DNA"/>
</dbReference>
<comment type="caution">
    <text evidence="1">The sequence shown here is derived from an EMBL/GenBank/DDBJ whole genome shotgun (WGS) entry which is preliminary data.</text>
</comment>
<dbReference type="Proteomes" id="UP000587880">
    <property type="component" value="Unassembled WGS sequence"/>
</dbReference>
<evidence type="ECO:0000313" key="1">
    <source>
        <dbReference type="EMBL" id="NMF04631.1"/>
    </source>
</evidence>
<proteinExistence type="predicted"/>
<reference evidence="1 2" key="1">
    <citation type="submission" date="2020-04" db="EMBL/GenBank/DDBJ databases">
        <authorList>
            <person name="Hitch T.C.A."/>
            <person name="Wylensek D."/>
            <person name="Clavel T."/>
        </authorList>
    </citation>
    <scope>NUCLEOTIDE SEQUENCE [LARGE SCALE GENOMIC DNA]</scope>
    <source>
        <strain evidence="1 2">WB01_NA02</strain>
    </source>
</reference>
<sequence length="57" mass="6950">MNKKVYELLEEIKLHSEKISDWEQMTNIFANAIKRKGLNNEEFEEISERILREVRKK</sequence>